<dbReference type="AlphaFoldDB" id="A0A4Q0NRA6"/>
<dbReference type="RefSeq" id="WP_128761915.1">
    <property type="nucleotide sequence ID" value="NZ_QOVI01000005.1"/>
</dbReference>
<name>A0A4Q0NRA6_9FLAO</name>
<proteinExistence type="predicted"/>
<keyword evidence="2" id="KW-1185">Reference proteome</keyword>
<sequence length="195" mass="22297">MNNKNLFVIIVLLFAINAYSQNYSGPRWIAQVYVDLNASNKSSYEYYDLDNKARETSINGKGSLELVYNIDYKIFRKFAAVGIAGIANYNNPSFASLKTGLGFKLLYVDNKYHYLTLQYGYLTPFNKSDFREGHQIKIGQVFDVANLFNQRLLIGLYYTNDFFYMENSEPLISNASRSFSLNASSFGISLGMKFQ</sequence>
<reference evidence="1 2" key="1">
    <citation type="submission" date="2018-07" db="EMBL/GenBank/DDBJ databases">
        <title>Leeuwenhoekiella genomics.</title>
        <authorList>
            <person name="Tahon G."/>
            <person name="Willems A."/>
        </authorList>
    </citation>
    <scope>NUCLEOTIDE SEQUENCE [LARGE SCALE GENOMIC DNA]</scope>
    <source>
        <strain evidence="1 2">R-50232</strain>
    </source>
</reference>
<evidence type="ECO:0000313" key="1">
    <source>
        <dbReference type="EMBL" id="RXG13130.1"/>
    </source>
</evidence>
<accession>A0A4Q0NRA6</accession>
<dbReference type="Proteomes" id="UP000289821">
    <property type="component" value="Unassembled WGS sequence"/>
</dbReference>
<comment type="caution">
    <text evidence="1">The sequence shown here is derived from an EMBL/GenBank/DDBJ whole genome shotgun (WGS) entry which is preliminary data.</text>
</comment>
<protein>
    <recommendedName>
        <fullName evidence="3">Outer membrane protein with beta-barrel domain</fullName>
    </recommendedName>
</protein>
<dbReference type="EMBL" id="QOVI01000005">
    <property type="protein sequence ID" value="RXG13130.1"/>
    <property type="molecule type" value="Genomic_DNA"/>
</dbReference>
<evidence type="ECO:0008006" key="3">
    <source>
        <dbReference type="Google" id="ProtNLM"/>
    </source>
</evidence>
<organism evidence="1 2">
    <name type="scientific">Leeuwenhoekiella aestuarii</name>
    <dbReference type="NCBI Taxonomy" id="2249426"/>
    <lineage>
        <taxon>Bacteria</taxon>
        <taxon>Pseudomonadati</taxon>
        <taxon>Bacteroidota</taxon>
        <taxon>Flavobacteriia</taxon>
        <taxon>Flavobacteriales</taxon>
        <taxon>Flavobacteriaceae</taxon>
        <taxon>Leeuwenhoekiella</taxon>
    </lineage>
</organism>
<evidence type="ECO:0000313" key="2">
    <source>
        <dbReference type="Proteomes" id="UP000289821"/>
    </source>
</evidence>
<gene>
    <name evidence="1" type="ORF">DSM04_105108</name>
</gene>